<name>A0A481YVT5_9VIRU</name>
<proteinExistence type="predicted"/>
<gene>
    <name evidence="1" type="ORF">LCMAC201_00320</name>
</gene>
<accession>A0A481YVT5</accession>
<sequence length="180" mass="19943">MRGCAPAGDAGLLPDSGTRSVPLVGNRRFPRRLGLGTLAKPSALVSRGERPKYKTDSVNNSVKNITTVNMTSVITIKNKFPIGIDVQKLSSTFQELCSSYLIRVVRDGYTMVVIINSEQFIKQCGHDTRKAANSCGYKLEVSNIKSSEKLRTITVTFGNMKSKQSKYVKQVIKEIKLERK</sequence>
<evidence type="ECO:0000313" key="1">
    <source>
        <dbReference type="EMBL" id="QBK87130.1"/>
    </source>
</evidence>
<dbReference type="EMBL" id="MK500344">
    <property type="protein sequence ID" value="QBK87130.1"/>
    <property type="molecule type" value="Genomic_DNA"/>
</dbReference>
<reference evidence="1" key="1">
    <citation type="journal article" date="2019" name="MBio">
        <title>Virus Genomes from Deep Sea Sediments Expand the Ocean Megavirome and Support Independent Origins of Viral Gigantism.</title>
        <authorList>
            <person name="Backstrom D."/>
            <person name="Yutin N."/>
            <person name="Jorgensen S.L."/>
            <person name="Dharamshi J."/>
            <person name="Homa F."/>
            <person name="Zaremba-Niedwiedzka K."/>
            <person name="Spang A."/>
            <person name="Wolf Y.I."/>
            <person name="Koonin E.V."/>
            <person name="Ettema T.J."/>
        </authorList>
    </citation>
    <scope>NUCLEOTIDE SEQUENCE</scope>
</reference>
<organism evidence="1">
    <name type="scientific">Marseillevirus LCMAC201</name>
    <dbReference type="NCBI Taxonomy" id="2506605"/>
    <lineage>
        <taxon>Viruses</taxon>
        <taxon>Varidnaviria</taxon>
        <taxon>Bamfordvirae</taxon>
        <taxon>Nucleocytoviricota</taxon>
        <taxon>Megaviricetes</taxon>
        <taxon>Pimascovirales</taxon>
        <taxon>Pimascovirales incertae sedis</taxon>
        <taxon>Marseilleviridae</taxon>
    </lineage>
</organism>
<protein>
    <submittedName>
        <fullName evidence="1">Uncharacterized protein</fullName>
    </submittedName>
</protein>